<evidence type="ECO:0000259" key="6">
    <source>
        <dbReference type="PROSITE" id="PS50885"/>
    </source>
</evidence>
<dbReference type="AlphaFoldDB" id="A0A2T1C740"/>
<keyword evidence="4" id="KW-0812">Transmembrane</keyword>
<dbReference type="PROSITE" id="PS50885">
    <property type="entry name" value="HAMP"/>
    <property type="match status" value="1"/>
</dbReference>
<dbReference type="SMART" id="SM00283">
    <property type="entry name" value="MA"/>
    <property type="match status" value="1"/>
</dbReference>
<feature type="domain" description="Methyl-accepting transducer" evidence="5">
    <location>
        <begin position="488"/>
        <end position="733"/>
    </location>
</feature>
<feature type="transmembrane region" description="Helical" evidence="4">
    <location>
        <begin position="28"/>
        <end position="57"/>
    </location>
</feature>
<dbReference type="OrthoDB" id="567929at2"/>
<keyword evidence="4" id="KW-1133">Transmembrane helix</keyword>
<keyword evidence="4" id="KW-0472">Membrane</keyword>
<dbReference type="RefSeq" id="WP_106287630.1">
    <property type="nucleotide sequence ID" value="NZ_CAWNTC010000216.1"/>
</dbReference>
<dbReference type="InterPro" id="IPR003660">
    <property type="entry name" value="HAMP_dom"/>
</dbReference>
<dbReference type="GO" id="GO:0007165">
    <property type="term" value="P:signal transduction"/>
    <property type="evidence" value="ECO:0007669"/>
    <property type="project" value="UniProtKB-KW"/>
</dbReference>
<keyword evidence="1 3" id="KW-0807">Transducer</keyword>
<evidence type="ECO:0000256" key="2">
    <source>
        <dbReference type="ARBA" id="ARBA00029447"/>
    </source>
</evidence>
<reference evidence="7 8" key="2">
    <citation type="submission" date="2018-03" db="EMBL/GenBank/DDBJ databases">
        <title>The ancient ancestry and fast evolution of plastids.</title>
        <authorList>
            <person name="Moore K.R."/>
            <person name="Magnabosco C."/>
            <person name="Momper L."/>
            <person name="Gold D.A."/>
            <person name="Bosak T."/>
            <person name="Fournier G.P."/>
        </authorList>
    </citation>
    <scope>NUCLEOTIDE SEQUENCE [LARGE SCALE GENOMIC DNA]</scope>
    <source>
        <strain evidence="7 8">CCAP 1448/3</strain>
    </source>
</reference>
<dbReference type="CDD" id="cd18774">
    <property type="entry name" value="PDC2_HK_sensor"/>
    <property type="match status" value="1"/>
</dbReference>
<dbReference type="PANTHER" id="PTHR32089">
    <property type="entry name" value="METHYL-ACCEPTING CHEMOTAXIS PROTEIN MCPB"/>
    <property type="match status" value="1"/>
</dbReference>
<name>A0A2T1C740_9CYAN</name>
<proteinExistence type="inferred from homology"/>
<dbReference type="PANTHER" id="PTHR32089:SF112">
    <property type="entry name" value="LYSOZYME-LIKE PROTEIN-RELATED"/>
    <property type="match status" value="1"/>
</dbReference>
<dbReference type="SUPFAM" id="SSF58104">
    <property type="entry name" value="Methyl-accepting chemotaxis protein (MCP) signaling domain"/>
    <property type="match status" value="1"/>
</dbReference>
<feature type="transmembrane region" description="Helical" evidence="4">
    <location>
        <begin position="331"/>
        <end position="354"/>
    </location>
</feature>
<sequence length="779" mass="85368">MTAIQPTNSDNSQVSEARRFLKPLKRKLWLNSIGSRLFLSIMTGAVVGLGITATLFYQTLEQRSTSEIRGILNNQVGNIETKLGETRYFIKGMASTIEFARNQQGIQSKEAYKQLVLNSFLKRPPLAMATYFLQTSRGVVSDTEWFGPYYYVDQKASGQVGKKLPAPNSNVIYSELFADDNYPTRDYYKIELAAPEENFYIEPLDWYGITMTSSMTKVRDRQNKVIGLAGVDISINQISQGIQSSVLDNAGYFTLLSAQGKLLSYPPDPKKAKGIESYETIPALKQNWNQLAGQKSGLIREGGNYWFYQRVPSNNWLMVAVVPESVVKAPILRITLLGTLVAAAILAGIVALFVQRLNRGLKPILDECNKLAAADASTQELLNNQDEVGQLSTSFFNLLNQVKQNEDTLRQESAMRLALEEEQRRATETESVILQNDIEKLLNVVSAVEEGNLTIQAPVSDRLTGLISDTLNRLIEELAAVMAQVSSAAQNVSNNSQRLQGIAGTVAQNANQQADSVSEALSLSSQVEKSAQATVEELQHSNEILLSLIQKVKEGQKAINSLTQGTTVLQQGTDQIIQQMKTMGEFVGLAEQLVQDQNHIATQTQILALNASLVAARSAEQKDPRKFAAAAQEFEAIADQVSQLAQQTNEGLASLEQRTAQIQKVIASVDTEVQGLGSLVTGFTQGVEQSNLAFNSVQAVTTTIVETSDQVAQSSQEIIQRAQSTASAVKAIVDLAQKTADLTLDARQQSESMGQLSAQLLQRIEFFQLPAMALQPTEK</sequence>
<evidence type="ECO:0000256" key="1">
    <source>
        <dbReference type="ARBA" id="ARBA00023224"/>
    </source>
</evidence>
<reference evidence="7 8" key="1">
    <citation type="submission" date="2018-02" db="EMBL/GenBank/DDBJ databases">
        <authorList>
            <person name="Cohen D.B."/>
            <person name="Kent A.D."/>
        </authorList>
    </citation>
    <scope>NUCLEOTIDE SEQUENCE [LARGE SCALE GENOMIC DNA]</scope>
    <source>
        <strain evidence="7 8">CCAP 1448/3</strain>
    </source>
</reference>
<evidence type="ECO:0000256" key="3">
    <source>
        <dbReference type="PROSITE-ProRule" id="PRU00284"/>
    </source>
</evidence>
<dbReference type="Gene3D" id="3.30.450.20">
    <property type="entry name" value="PAS domain"/>
    <property type="match status" value="1"/>
</dbReference>
<comment type="similarity">
    <text evidence="2">Belongs to the methyl-accepting chemotaxis (MCP) protein family.</text>
</comment>
<dbReference type="Gene3D" id="1.10.287.950">
    <property type="entry name" value="Methyl-accepting chemotaxis protein"/>
    <property type="match status" value="1"/>
</dbReference>
<dbReference type="Proteomes" id="UP000238762">
    <property type="component" value="Unassembled WGS sequence"/>
</dbReference>
<dbReference type="InterPro" id="IPR004089">
    <property type="entry name" value="MCPsignal_dom"/>
</dbReference>
<dbReference type="GO" id="GO:0016020">
    <property type="term" value="C:membrane"/>
    <property type="evidence" value="ECO:0007669"/>
    <property type="project" value="InterPro"/>
</dbReference>
<dbReference type="PROSITE" id="PS50111">
    <property type="entry name" value="CHEMOTAXIS_TRANSDUC_2"/>
    <property type="match status" value="1"/>
</dbReference>
<comment type="caution">
    <text evidence="7">The sequence shown here is derived from an EMBL/GenBank/DDBJ whole genome shotgun (WGS) entry which is preliminary data.</text>
</comment>
<dbReference type="EMBL" id="PVWJ01000018">
    <property type="protein sequence ID" value="PSB04071.1"/>
    <property type="molecule type" value="Genomic_DNA"/>
</dbReference>
<evidence type="ECO:0000313" key="7">
    <source>
        <dbReference type="EMBL" id="PSB04071.1"/>
    </source>
</evidence>
<keyword evidence="8" id="KW-1185">Reference proteome</keyword>
<evidence type="ECO:0000313" key="8">
    <source>
        <dbReference type="Proteomes" id="UP000238762"/>
    </source>
</evidence>
<accession>A0A2T1C740</accession>
<evidence type="ECO:0000256" key="4">
    <source>
        <dbReference type="SAM" id="Phobius"/>
    </source>
</evidence>
<feature type="domain" description="HAMP" evidence="6">
    <location>
        <begin position="438"/>
        <end position="483"/>
    </location>
</feature>
<dbReference type="Gene3D" id="6.10.340.10">
    <property type="match status" value="1"/>
</dbReference>
<dbReference type="Pfam" id="PF00015">
    <property type="entry name" value="MCPsignal"/>
    <property type="match status" value="1"/>
</dbReference>
<evidence type="ECO:0000259" key="5">
    <source>
        <dbReference type="PROSITE" id="PS50111"/>
    </source>
</evidence>
<gene>
    <name evidence="7" type="ORF">C7B64_05385</name>
</gene>
<protein>
    <submittedName>
        <fullName evidence="7">Uncharacterized protein</fullName>
    </submittedName>
</protein>
<organism evidence="7 8">
    <name type="scientific">Merismopedia glauca CCAP 1448/3</name>
    <dbReference type="NCBI Taxonomy" id="1296344"/>
    <lineage>
        <taxon>Bacteria</taxon>
        <taxon>Bacillati</taxon>
        <taxon>Cyanobacteriota</taxon>
        <taxon>Cyanophyceae</taxon>
        <taxon>Synechococcales</taxon>
        <taxon>Merismopediaceae</taxon>
        <taxon>Merismopedia</taxon>
    </lineage>
</organism>